<protein>
    <submittedName>
        <fullName evidence="2">Membrane protein NosY</fullName>
    </submittedName>
</protein>
<sequence length="274" mass="29708">MKSAISCFIRKEISDAIRSRWLVGLAVLFSLIMLVIGGSNSFLGGEYASLDLSKAIISLAGVCVVIVPLICILLSYDSIVGEQETGTLLLLMAYPISRSSIVLGKFIGKAIVVGITLLIPIVLFGVYVSLNSDAEFTYISFLLANFFVSLWLLALVFILISLLVSTQVKEKAKALSGLFFIWFCLVLLWDLLILLVVVIFPNLVSSSAINTAIAINPVDVFRAINQIAVGDVQFLNGLITINSDLVIIAGYFALLAWVALLSVAVAKLFNRKQL</sequence>
<dbReference type="EMBL" id="BSPO01000001">
    <property type="protein sequence ID" value="GLS82238.1"/>
    <property type="molecule type" value="Genomic_DNA"/>
</dbReference>
<feature type="transmembrane region" description="Helical" evidence="1">
    <location>
        <begin position="21"/>
        <end position="43"/>
    </location>
</feature>
<keyword evidence="1" id="KW-0472">Membrane</keyword>
<dbReference type="AlphaFoldDB" id="A0AA37TMB4"/>
<dbReference type="GO" id="GO:0140359">
    <property type="term" value="F:ABC-type transporter activity"/>
    <property type="evidence" value="ECO:0007669"/>
    <property type="project" value="InterPro"/>
</dbReference>
<keyword evidence="3" id="KW-1185">Reference proteome</keyword>
<dbReference type="GO" id="GO:0005886">
    <property type="term" value="C:plasma membrane"/>
    <property type="evidence" value="ECO:0007669"/>
    <property type="project" value="UniProtKB-SubCell"/>
</dbReference>
<evidence type="ECO:0000313" key="2">
    <source>
        <dbReference type="EMBL" id="GLS82238.1"/>
    </source>
</evidence>
<feature type="transmembrane region" description="Helical" evidence="1">
    <location>
        <begin position="136"/>
        <end position="165"/>
    </location>
</feature>
<organism evidence="2 3">
    <name type="scientific">Paraferrimonas haliotis</name>
    <dbReference type="NCBI Taxonomy" id="2013866"/>
    <lineage>
        <taxon>Bacteria</taxon>
        <taxon>Pseudomonadati</taxon>
        <taxon>Pseudomonadota</taxon>
        <taxon>Gammaproteobacteria</taxon>
        <taxon>Alteromonadales</taxon>
        <taxon>Ferrimonadaceae</taxon>
        <taxon>Paraferrimonas</taxon>
    </lineage>
</organism>
<dbReference type="Pfam" id="PF12679">
    <property type="entry name" value="ABC2_membrane_2"/>
    <property type="match status" value="1"/>
</dbReference>
<dbReference type="Proteomes" id="UP001157439">
    <property type="component" value="Unassembled WGS sequence"/>
</dbReference>
<evidence type="ECO:0000256" key="1">
    <source>
        <dbReference type="SAM" id="Phobius"/>
    </source>
</evidence>
<feature type="transmembrane region" description="Helical" evidence="1">
    <location>
        <begin position="55"/>
        <end position="76"/>
    </location>
</feature>
<keyword evidence="1" id="KW-0812">Transmembrane</keyword>
<dbReference type="PANTHER" id="PTHR43471:SF1">
    <property type="entry name" value="ABC TRANSPORTER PERMEASE PROTEIN NOSY-RELATED"/>
    <property type="match status" value="1"/>
</dbReference>
<proteinExistence type="predicted"/>
<reference evidence="2 3" key="1">
    <citation type="journal article" date="2014" name="Int. J. Syst. Evol. Microbiol.">
        <title>Complete genome sequence of Corynebacterium casei LMG S-19264T (=DSM 44701T), isolated from a smear-ripened cheese.</title>
        <authorList>
            <consortium name="US DOE Joint Genome Institute (JGI-PGF)"/>
            <person name="Walter F."/>
            <person name="Albersmeier A."/>
            <person name="Kalinowski J."/>
            <person name="Ruckert C."/>
        </authorList>
    </citation>
    <scope>NUCLEOTIDE SEQUENCE [LARGE SCALE GENOMIC DNA]</scope>
    <source>
        <strain evidence="2 3">NBRC 112785</strain>
    </source>
</reference>
<dbReference type="PANTHER" id="PTHR43471">
    <property type="entry name" value="ABC TRANSPORTER PERMEASE"/>
    <property type="match status" value="1"/>
</dbReference>
<feature type="transmembrane region" description="Helical" evidence="1">
    <location>
        <begin position="177"/>
        <end position="200"/>
    </location>
</feature>
<feature type="transmembrane region" description="Helical" evidence="1">
    <location>
        <begin position="106"/>
        <end position="130"/>
    </location>
</feature>
<gene>
    <name evidence="2" type="primary">nosY</name>
    <name evidence="2" type="ORF">GCM10007894_02150</name>
</gene>
<dbReference type="RefSeq" id="WP_095497792.1">
    <property type="nucleotide sequence ID" value="NZ_BSPO01000001.1"/>
</dbReference>
<evidence type="ECO:0000313" key="3">
    <source>
        <dbReference type="Proteomes" id="UP001157439"/>
    </source>
</evidence>
<feature type="transmembrane region" description="Helical" evidence="1">
    <location>
        <begin position="245"/>
        <end position="269"/>
    </location>
</feature>
<accession>A0AA37TMB4</accession>
<keyword evidence="1" id="KW-1133">Transmembrane helix</keyword>
<comment type="caution">
    <text evidence="2">The sequence shown here is derived from an EMBL/GenBank/DDBJ whole genome shotgun (WGS) entry which is preliminary data.</text>
</comment>
<name>A0AA37TMB4_9GAMM</name>